<dbReference type="HOGENOM" id="CLU_2410593_0_0_9"/>
<evidence type="ECO:0000313" key="1">
    <source>
        <dbReference type="EMBL" id="EDP24137.1"/>
    </source>
</evidence>
<dbReference type="EMBL" id="ABEE02000016">
    <property type="protein sequence ID" value="EDP24137.1"/>
    <property type="molecule type" value="Genomic_DNA"/>
</dbReference>
<accession>A8SKL7</accession>
<evidence type="ECO:0000313" key="2">
    <source>
        <dbReference type="Proteomes" id="UP000003162"/>
    </source>
</evidence>
<comment type="caution">
    <text evidence="1">The sequence shown here is derived from an EMBL/GenBank/DDBJ whole genome shotgun (WGS) entry which is preliminary data.</text>
</comment>
<dbReference type="GeneID" id="93384972"/>
<organism evidence="1 2">
    <name type="scientific">Parvimonas micra ATCC 33270</name>
    <dbReference type="NCBI Taxonomy" id="411465"/>
    <lineage>
        <taxon>Bacteria</taxon>
        <taxon>Bacillati</taxon>
        <taxon>Bacillota</taxon>
        <taxon>Tissierellia</taxon>
        <taxon>Tissierellales</taxon>
        <taxon>Peptoniphilaceae</taxon>
        <taxon>Parvimonas</taxon>
    </lineage>
</organism>
<dbReference type="Proteomes" id="UP000003162">
    <property type="component" value="Unassembled WGS sequence"/>
</dbReference>
<dbReference type="AlphaFoldDB" id="A8SKL7"/>
<reference evidence="1 2" key="1">
    <citation type="submission" date="2007-09" db="EMBL/GenBank/DDBJ databases">
        <title>Draft genome sequence of Peptostreptococcus micros (ATCC 33270).</title>
        <authorList>
            <person name="Sudarsanam P."/>
            <person name="Ley R."/>
            <person name="Guruge J."/>
            <person name="Turnbaugh P.J."/>
            <person name="Mahowald M."/>
            <person name="Liep D."/>
            <person name="Gordon J."/>
        </authorList>
    </citation>
    <scope>NUCLEOTIDE SEQUENCE [LARGE SCALE GENOMIC DNA]</scope>
    <source>
        <strain evidence="1 2">ATCC 33270</strain>
    </source>
</reference>
<protein>
    <submittedName>
        <fullName evidence="1">Uncharacterized protein</fullName>
    </submittedName>
</protein>
<dbReference type="RefSeq" id="WP_004832602.1">
    <property type="nucleotide sequence ID" value="NZ_DS483517.1"/>
</dbReference>
<sequence>MNETKTLKQLGWKIYKKRQNQIIYQKYSSENLLILRKSEKYVELKNIHSLTFDEFEAIKLAYKEFTYGEFVKKELKKNRKEIEEMKRDGKNL</sequence>
<gene>
    <name evidence="1" type="ORF">PEPMIC_00717</name>
</gene>
<proteinExistence type="predicted"/>
<name>A8SKL7_9FIRM</name>
<reference evidence="1 2" key="2">
    <citation type="submission" date="2007-09" db="EMBL/GenBank/DDBJ databases">
        <authorList>
            <person name="Fulton L."/>
            <person name="Clifton S."/>
            <person name="Fulton B."/>
            <person name="Xu J."/>
            <person name="Minx P."/>
            <person name="Pepin K.H."/>
            <person name="Johnson M."/>
            <person name="Thiruvilangam P."/>
            <person name="Bhonagiri V."/>
            <person name="Nash W.E."/>
            <person name="Mardis E.R."/>
            <person name="Wilson R.K."/>
        </authorList>
    </citation>
    <scope>NUCLEOTIDE SEQUENCE [LARGE SCALE GENOMIC DNA]</scope>
    <source>
        <strain evidence="1 2">ATCC 33270</strain>
    </source>
</reference>